<dbReference type="InterPro" id="IPR043130">
    <property type="entry name" value="CDP-OH_PTrfase_TM_dom"/>
</dbReference>
<sequence length="211" mass="22895">MEGNGATHVSSRVFTLPNILSFFRLALVPVFLAFIIVGEDALALLVLIASSITDFLDGYLARRLNQVSRLGQLLDPAADRLYIFAALIGLAWRDVLPWWLVAVILARDVMLAVLGVILANHGYGPLPVHHLGKVATFCLFVALPLLMLGEAFDAVAPISLPLGWAFALWGAFLYWWAGIVYIGETRRVIRLPADSDGGPSDTLEGEEVDGA</sequence>
<feature type="transmembrane region" description="Helical" evidence="12">
    <location>
        <begin position="98"/>
        <end position="119"/>
    </location>
</feature>
<comment type="caution">
    <text evidence="13">The sequence shown here is derived from an EMBL/GenBank/DDBJ whole genome shotgun (WGS) entry which is preliminary data.</text>
</comment>
<dbReference type="InterPro" id="IPR048254">
    <property type="entry name" value="CDP_ALCOHOL_P_TRANSF_CS"/>
</dbReference>
<keyword evidence="10" id="KW-1208">Phospholipid metabolism</keyword>
<keyword evidence="6 12" id="KW-1133">Transmembrane helix</keyword>
<evidence type="ECO:0000256" key="11">
    <source>
        <dbReference type="RuleBase" id="RU003750"/>
    </source>
</evidence>
<keyword evidence="14" id="KW-1185">Reference proteome</keyword>
<dbReference type="PANTHER" id="PTHR14269">
    <property type="entry name" value="CDP-DIACYLGLYCEROL--GLYCEROL-3-PHOSPHATE 3-PHOSPHATIDYLTRANSFERASE-RELATED"/>
    <property type="match status" value="1"/>
</dbReference>
<dbReference type="Gene3D" id="1.20.120.1760">
    <property type="match status" value="1"/>
</dbReference>
<name>A0A6L9XXX5_9MICO</name>
<evidence type="ECO:0000313" key="13">
    <source>
        <dbReference type="EMBL" id="NEN06067.1"/>
    </source>
</evidence>
<feature type="transmembrane region" description="Helical" evidence="12">
    <location>
        <begin position="161"/>
        <end position="182"/>
    </location>
</feature>
<keyword evidence="4 11" id="KW-0808">Transferase</keyword>
<evidence type="ECO:0000256" key="4">
    <source>
        <dbReference type="ARBA" id="ARBA00022679"/>
    </source>
</evidence>
<comment type="subcellular location">
    <subcellularLocation>
        <location evidence="1">Membrane</location>
        <topology evidence="1">Multi-pass membrane protein</topology>
    </subcellularLocation>
</comment>
<dbReference type="RefSeq" id="WP_163289520.1">
    <property type="nucleotide sequence ID" value="NZ_JAAGWY010000002.1"/>
</dbReference>
<reference evidence="13 14" key="1">
    <citation type="journal article" date="2014" name="J. Microbiol.">
        <title>Diaminobutyricibacter tongyongensis gen. nov., sp. nov. and Homoserinibacter gongjuensis gen. nov., sp. nov. belong to the family Microbacteriaceae.</title>
        <authorList>
            <person name="Kim S.J."/>
            <person name="Ahn J.H."/>
            <person name="Weon H.Y."/>
            <person name="Hamada M."/>
            <person name="Suzuki K."/>
            <person name="Kwon S.W."/>
        </authorList>
    </citation>
    <scope>NUCLEOTIDE SEQUENCE [LARGE SCALE GENOMIC DNA]</scope>
    <source>
        <strain evidence="13 14">NBRC 108724</strain>
    </source>
</reference>
<keyword evidence="5 12" id="KW-0812">Transmembrane</keyword>
<keyword evidence="3" id="KW-0444">Lipid biosynthesis</keyword>
<dbReference type="InterPro" id="IPR004570">
    <property type="entry name" value="Phosphatidylglycerol_P_synth"/>
</dbReference>
<accession>A0A6L9XXX5</accession>
<evidence type="ECO:0000256" key="2">
    <source>
        <dbReference type="ARBA" id="ARBA00010441"/>
    </source>
</evidence>
<dbReference type="GO" id="GO:0046474">
    <property type="term" value="P:glycerophospholipid biosynthetic process"/>
    <property type="evidence" value="ECO:0007669"/>
    <property type="project" value="TreeGrafter"/>
</dbReference>
<evidence type="ECO:0000256" key="5">
    <source>
        <dbReference type="ARBA" id="ARBA00022692"/>
    </source>
</evidence>
<evidence type="ECO:0000256" key="1">
    <source>
        <dbReference type="ARBA" id="ARBA00004141"/>
    </source>
</evidence>
<feature type="transmembrane region" description="Helical" evidence="12">
    <location>
        <begin position="131"/>
        <end position="149"/>
    </location>
</feature>
<evidence type="ECO:0000256" key="10">
    <source>
        <dbReference type="ARBA" id="ARBA00023264"/>
    </source>
</evidence>
<evidence type="ECO:0000313" key="14">
    <source>
        <dbReference type="Proteomes" id="UP000474967"/>
    </source>
</evidence>
<keyword evidence="7" id="KW-0443">Lipid metabolism</keyword>
<protein>
    <submittedName>
        <fullName evidence="13">CDP-alcohol phosphatidyltransferase family protein</fullName>
    </submittedName>
</protein>
<dbReference type="Pfam" id="PF01066">
    <property type="entry name" value="CDP-OH_P_transf"/>
    <property type="match status" value="1"/>
</dbReference>
<proteinExistence type="inferred from homology"/>
<dbReference type="AlphaFoldDB" id="A0A6L9XXX5"/>
<dbReference type="InterPro" id="IPR050324">
    <property type="entry name" value="CDP-alcohol_PTase-I"/>
</dbReference>
<evidence type="ECO:0000256" key="3">
    <source>
        <dbReference type="ARBA" id="ARBA00022516"/>
    </source>
</evidence>
<dbReference type="UniPathway" id="UPA00085"/>
<evidence type="ECO:0000256" key="7">
    <source>
        <dbReference type="ARBA" id="ARBA00023098"/>
    </source>
</evidence>
<feature type="transmembrane region" description="Helical" evidence="12">
    <location>
        <begin position="12"/>
        <end position="36"/>
    </location>
</feature>
<gene>
    <name evidence="13" type="ORF">G3T36_09280</name>
</gene>
<evidence type="ECO:0000256" key="8">
    <source>
        <dbReference type="ARBA" id="ARBA00023136"/>
    </source>
</evidence>
<evidence type="ECO:0000256" key="6">
    <source>
        <dbReference type="ARBA" id="ARBA00022989"/>
    </source>
</evidence>
<dbReference type="Proteomes" id="UP000474967">
    <property type="component" value="Unassembled WGS sequence"/>
</dbReference>
<dbReference type="InterPro" id="IPR000462">
    <property type="entry name" value="CDP-OH_P_trans"/>
</dbReference>
<dbReference type="EMBL" id="JAAGWY010000002">
    <property type="protein sequence ID" value="NEN06067.1"/>
    <property type="molecule type" value="Genomic_DNA"/>
</dbReference>
<organism evidence="13 14">
    <name type="scientific">Leifsonia tongyongensis</name>
    <dbReference type="NCBI Taxonomy" id="1268043"/>
    <lineage>
        <taxon>Bacteria</taxon>
        <taxon>Bacillati</taxon>
        <taxon>Actinomycetota</taxon>
        <taxon>Actinomycetes</taxon>
        <taxon>Micrococcales</taxon>
        <taxon>Microbacteriaceae</taxon>
        <taxon>Leifsonia</taxon>
    </lineage>
</organism>
<keyword evidence="9" id="KW-0594">Phospholipid biosynthesis</keyword>
<evidence type="ECO:0000256" key="12">
    <source>
        <dbReference type="SAM" id="Phobius"/>
    </source>
</evidence>
<dbReference type="PROSITE" id="PS00379">
    <property type="entry name" value="CDP_ALCOHOL_P_TRANSF"/>
    <property type="match status" value="1"/>
</dbReference>
<dbReference type="PIRSF" id="PIRSF000847">
    <property type="entry name" value="Phos_ph_gly_syn"/>
    <property type="match status" value="1"/>
</dbReference>
<evidence type="ECO:0000256" key="9">
    <source>
        <dbReference type="ARBA" id="ARBA00023209"/>
    </source>
</evidence>
<comment type="similarity">
    <text evidence="2 11">Belongs to the CDP-alcohol phosphatidyltransferase class-I family.</text>
</comment>
<dbReference type="GO" id="GO:0016020">
    <property type="term" value="C:membrane"/>
    <property type="evidence" value="ECO:0007669"/>
    <property type="project" value="UniProtKB-SubCell"/>
</dbReference>
<keyword evidence="8 12" id="KW-0472">Membrane</keyword>
<dbReference type="GO" id="GO:0008444">
    <property type="term" value="F:CDP-diacylglycerol-glycerol-3-phosphate 3-phosphatidyltransferase activity"/>
    <property type="evidence" value="ECO:0007669"/>
    <property type="project" value="InterPro"/>
</dbReference>
<dbReference type="PANTHER" id="PTHR14269:SF62">
    <property type="entry name" value="CDP-DIACYLGLYCEROL--GLYCEROL-3-PHOSPHATE 3-PHOSPHATIDYLTRANSFERASE 1, CHLOROPLASTIC"/>
    <property type="match status" value="1"/>
</dbReference>